<sequence>MNFSTNPTTEAGMTEHTAHTSTTPAAAGTPEAVTKPKTPVDVAEKVTVEVLSANGHMCGMWTWVKQEDGTWSAFQLGQGEWLRELWLDAPSDEVLFGETVRLVRSFGGR</sequence>
<accession>A0ABP6L327</accession>
<protein>
    <submittedName>
        <fullName evidence="2">Uncharacterized protein</fullName>
    </submittedName>
</protein>
<dbReference type="EMBL" id="BAAAWD010000016">
    <property type="protein sequence ID" value="GAA3027431.1"/>
    <property type="molecule type" value="Genomic_DNA"/>
</dbReference>
<gene>
    <name evidence="2" type="ORF">GCM10017559_62050</name>
</gene>
<dbReference type="Proteomes" id="UP001499930">
    <property type="component" value="Unassembled WGS sequence"/>
</dbReference>
<keyword evidence="3" id="KW-1185">Reference proteome</keyword>
<evidence type="ECO:0000313" key="3">
    <source>
        <dbReference type="Proteomes" id="UP001499930"/>
    </source>
</evidence>
<proteinExistence type="predicted"/>
<dbReference type="RefSeq" id="WP_344902032.1">
    <property type="nucleotide sequence ID" value="NZ_BAAAWD010000016.1"/>
</dbReference>
<feature type="compositionally biased region" description="Polar residues" evidence="1">
    <location>
        <begin position="1"/>
        <end position="11"/>
    </location>
</feature>
<feature type="region of interest" description="Disordered" evidence="1">
    <location>
        <begin position="1"/>
        <end position="40"/>
    </location>
</feature>
<feature type="compositionally biased region" description="Low complexity" evidence="1">
    <location>
        <begin position="19"/>
        <end position="33"/>
    </location>
</feature>
<reference evidence="3" key="1">
    <citation type="journal article" date="2019" name="Int. J. Syst. Evol. Microbiol.">
        <title>The Global Catalogue of Microorganisms (GCM) 10K type strain sequencing project: providing services to taxonomists for standard genome sequencing and annotation.</title>
        <authorList>
            <consortium name="The Broad Institute Genomics Platform"/>
            <consortium name="The Broad Institute Genome Sequencing Center for Infectious Disease"/>
            <person name="Wu L."/>
            <person name="Ma J."/>
        </authorList>
    </citation>
    <scope>NUCLEOTIDE SEQUENCE [LARGE SCALE GENOMIC DNA]</scope>
    <source>
        <strain evidence="3">JCM 3106</strain>
    </source>
</reference>
<organism evidence="2 3">
    <name type="scientific">Streptosporangium longisporum</name>
    <dbReference type="NCBI Taxonomy" id="46187"/>
    <lineage>
        <taxon>Bacteria</taxon>
        <taxon>Bacillati</taxon>
        <taxon>Actinomycetota</taxon>
        <taxon>Actinomycetes</taxon>
        <taxon>Streptosporangiales</taxon>
        <taxon>Streptosporangiaceae</taxon>
        <taxon>Streptosporangium</taxon>
    </lineage>
</organism>
<evidence type="ECO:0000256" key="1">
    <source>
        <dbReference type="SAM" id="MobiDB-lite"/>
    </source>
</evidence>
<evidence type="ECO:0000313" key="2">
    <source>
        <dbReference type="EMBL" id="GAA3027431.1"/>
    </source>
</evidence>
<comment type="caution">
    <text evidence="2">The sequence shown here is derived from an EMBL/GenBank/DDBJ whole genome shotgun (WGS) entry which is preliminary data.</text>
</comment>
<name>A0ABP6L327_9ACTN</name>